<gene>
    <name evidence="2" type="ORF">ENQ76_04665</name>
</gene>
<name>A0A7C2JZM2_9PLAN</name>
<feature type="transmembrane region" description="Helical" evidence="1">
    <location>
        <begin position="69"/>
        <end position="89"/>
    </location>
</feature>
<keyword evidence="1" id="KW-0812">Transmembrane</keyword>
<proteinExistence type="predicted"/>
<protein>
    <recommendedName>
        <fullName evidence="3">DUF4175 family protein</fullName>
    </recommendedName>
</protein>
<comment type="caution">
    <text evidence="2">The sequence shown here is derived from an EMBL/GenBank/DDBJ whole genome shotgun (WGS) entry which is preliminary data.</text>
</comment>
<feature type="transmembrane region" description="Helical" evidence="1">
    <location>
        <begin position="28"/>
        <end position="49"/>
    </location>
</feature>
<accession>A0A7C2JZM2</accession>
<reference evidence="2" key="1">
    <citation type="journal article" date="2020" name="mSystems">
        <title>Genome- and Community-Level Interaction Insights into Carbon Utilization and Element Cycling Functions of Hydrothermarchaeota in Hydrothermal Sediment.</title>
        <authorList>
            <person name="Zhou Z."/>
            <person name="Liu Y."/>
            <person name="Xu W."/>
            <person name="Pan J."/>
            <person name="Luo Z.H."/>
            <person name="Li M."/>
        </authorList>
    </citation>
    <scope>NUCLEOTIDE SEQUENCE [LARGE SCALE GENOMIC DNA]</scope>
    <source>
        <strain evidence="2">SpSt-339</strain>
    </source>
</reference>
<keyword evidence="1" id="KW-1133">Transmembrane helix</keyword>
<evidence type="ECO:0000313" key="2">
    <source>
        <dbReference type="EMBL" id="HEN14747.1"/>
    </source>
</evidence>
<evidence type="ECO:0008006" key="3">
    <source>
        <dbReference type="Google" id="ProtNLM"/>
    </source>
</evidence>
<sequence length="832" mass="91544">MSASHTVVELPPDVDQALKRLRSQIRRYVCSEGLALVAVLLGLLFWGSFLADAAYFQLSRLELPRWLRAAFLIGTVGLLAAAVTVQILFRVLTAFRRRALALVIERRFPELGDGLITAVEAAEGGFATDGPFEQALLQRTTAEAARRLERLDLTTVFDPQPLRRAVVVATVLLVSILGLAVVDSSGMERWLSGYLALRPTYWPRETTLVVYAVTQPGEKRRDFRDGWYRHPRGGDLELRIEAAEGTRKPERVRLDYRLAGGSRKRIYLTALGDQPFVHVFPALLDDVEFRVTGGDFAVAEPWRVEVVDPPRTEAVTLSVRYPNYTGLNSGPDTARTTLPMIGTQMSLPMGTDVEFSAQTNKPLSVVRLDIDAGSDRFEIEFGQPVGLAIAGSKPAPGALAGWVTVRSQDGAALLRAAWPAASVGTLLQQDRRGFRLPFVLRPNGAAELTEAVAAAAARQAPLPVPLPWPADGRLRIHLEDHDGIGSPEPLMLTLNGIVDQPPTIEVELKGIGAAITRQARIPVAGLIRDDYGIVQVRFDYVVSDGPTDWQPRELASPPQAGAREFHLARSESEPYERFDVLPLDLQLKQKLTLSVAAVDGDTLDGANEQRSQKFVFTVVPVEELLSLLYAKELNLRKRFEQILTELKDLRSDLELHAGKADEARGLSGKNDSSAVEARKQLELAIATCAERSLLAIRKSASETTAIAVAFADIRDELVNNAAETPQNMDRLETKILGELARAEGEDFPAVDAALGLFALRTDKGQDPRPAIGQSRDALDTLIARLERVLLEMRKLETFHEALELLKSIISAQDELSEETKRQRKEKALRALE</sequence>
<keyword evidence="1" id="KW-0472">Membrane</keyword>
<dbReference type="AlphaFoldDB" id="A0A7C2JZM2"/>
<dbReference type="EMBL" id="DSOK01000140">
    <property type="protein sequence ID" value="HEN14747.1"/>
    <property type="molecule type" value="Genomic_DNA"/>
</dbReference>
<feature type="transmembrane region" description="Helical" evidence="1">
    <location>
        <begin position="165"/>
        <end position="182"/>
    </location>
</feature>
<organism evidence="2">
    <name type="scientific">Schlesneria paludicola</name>
    <dbReference type="NCBI Taxonomy" id="360056"/>
    <lineage>
        <taxon>Bacteria</taxon>
        <taxon>Pseudomonadati</taxon>
        <taxon>Planctomycetota</taxon>
        <taxon>Planctomycetia</taxon>
        <taxon>Planctomycetales</taxon>
        <taxon>Planctomycetaceae</taxon>
        <taxon>Schlesneria</taxon>
    </lineage>
</organism>
<evidence type="ECO:0000256" key="1">
    <source>
        <dbReference type="SAM" id="Phobius"/>
    </source>
</evidence>